<protein>
    <submittedName>
        <fullName evidence="1">Uncharacterized protein</fullName>
    </submittedName>
</protein>
<organism evidence="1">
    <name type="scientific">Nothobranchius furzeri</name>
    <name type="common">Turquoise killifish</name>
    <dbReference type="NCBI Taxonomy" id="105023"/>
    <lineage>
        <taxon>Eukaryota</taxon>
        <taxon>Metazoa</taxon>
        <taxon>Chordata</taxon>
        <taxon>Craniata</taxon>
        <taxon>Vertebrata</taxon>
        <taxon>Euteleostomi</taxon>
        <taxon>Actinopterygii</taxon>
        <taxon>Neopterygii</taxon>
        <taxon>Teleostei</taxon>
        <taxon>Neoteleostei</taxon>
        <taxon>Acanthomorphata</taxon>
        <taxon>Ovalentaria</taxon>
        <taxon>Atherinomorphae</taxon>
        <taxon>Cyprinodontiformes</taxon>
        <taxon>Nothobranchiidae</taxon>
        <taxon>Nothobranchius</taxon>
    </lineage>
</organism>
<sequence length="63" mass="6825">MRVYANTLYPQQSVMSPSGGLTSPCGEGFKNEFTQTQGTNVFSTYEEKGMTGTGSTLVNEQVH</sequence>
<name>A0A1A8U7W1_NOTFU</name>
<dbReference type="AlphaFoldDB" id="A0A1A8U7W1"/>
<reference evidence="1" key="1">
    <citation type="submission" date="2016-05" db="EMBL/GenBank/DDBJ databases">
        <authorList>
            <person name="Lavstsen T."/>
            <person name="Jespersen J.S."/>
        </authorList>
    </citation>
    <scope>NUCLEOTIDE SEQUENCE</scope>
    <source>
        <tissue evidence="1">Brain</tissue>
    </source>
</reference>
<accession>A0A1A8U7W1</accession>
<gene>
    <name evidence="1" type="primary">OLA.14215</name>
</gene>
<dbReference type="EMBL" id="HAEJ01003947">
    <property type="protein sequence ID" value="SBS44404.1"/>
    <property type="molecule type" value="Transcribed_RNA"/>
</dbReference>
<reference evidence="1" key="2">
    <citation type="submission" date="2016-06" db="EMBL/GenBank/DDBJ databases">
        <title>The genome of a short-lived fish provides insights into sex chromosome evolution and the genetic control of aging.</title>
        <authorList>
            <person name="Reichwald K."/>
            <person name="Felder M."/>
            <person name="Petzold A."/>
            <person name="Koch P."/>
            <person name="Groth M."/>
            <person name="Platzer M."/>
        </authorList>
    </citation>
    <scope>NUCLEOTIDE SEQUENCE</scope>
    <source>
        <tissue evidence="1">Brain</tissue>
    </source>
</reference>
<proteinExistence type="predicted"/>
<evidence type="ECO:0000313" key="1">
    <source>
        <dbReference type="EMBL" id="SBS44404.1"/>
    </source>
</evidence>